<keyword evidence="1" id="KW-0614">Plasmid</keyword>
<dbReference type="Proteomes" id="UP001059597">
    <property type="component" value="Plasmid SNP1"/>
</dbReference>
<proteinExistence type="predicted"/>
<reference evidence="1" key="1">
    <citation type="submission" date="2022-06" db="EMBL/GenBank/DDBJ databases">
        <title>Complete genome sequence of Streptomyces nigrescens HEK616.</title>
        <authorList>
            <person name="Asamizu S."/>
            <person name="Onaka H."/>
        </authorList>
    </citation>
    <scope>NUCLEOTIDE SEQUENCE</scope>
    <source>
        <strain evidence="1">HEK616</strain>
        <plasmid evidence="1">SNP1</plasmid>
    </source>
</reference>
<name>A0ABN6R6I0_STRNI</name>
<keyword evidence="2" id="KW-1185">Reference proteome</keyword>
<evidence type="ECO:0000313" key="1">
    <source>
        <dbReference type="EMBL" id="BDM73993.1"/>
    </source>
</evidence>
<organism evidence="1 2">
    <name type="scientific">Streptomyces nigrescens</name>
    <dbReference type="NCBI Taxonomy" id="1920"/>
    <lineage>
        <taxon>Bacteria</taxon>
        <taxon>Bacillati</taxon>
        <taxon>Actinomycetota</taxon>
        <taxon>Actinomycetes</taxon>
        <taxon>Kitasatosporales</taxon>
        <taxon>Streptomycetaceae</taxon>
        <taxon>Streptomyces</taxon>
    </lineage>
</organism>
<dbReference type="RefSeq" id="WP_261957597.1">
    <property type="nucleotide sequence ID" value="NZ_AP026074.1"/>
</dbReference>
<sequence length="138" mass="14980">MFVPTDKVGLFPVRMEIEDVNGSPQIRFDFQRFIDTGVSGLGSTFAGAFNFFSSDVTGISTSNSSQQLDAGVLESSNFPIPPRELDANLRTVSAADPTSALETQNVKLVLGGFSMGQWSVQFETPIHAFNLDGRWAKV</sequence>
<dbReference type="EMBL" id="AP026074">
    <property type="protein sequence ID" value="BDM73993.1"/>
    <property type="molecule type" value="Genomic_DNA"/>
</dbReference>
<protein>
    <submittedName>
        <fullName evidence="1">Uncharacterized protein</fullName>
    </submittedName>
</protein>
<accession>A0ABN6R6I0</accession>
<geneLocation type="plasmid" evidence="1 2">
    <name>SNP1</name>
</geneLocation>
<gene>
    <name evidence="1" type="ORF">HEK616_74800</name>
</gene>
<evidence type="ECO:0000313" key="2">
    <source>
        <dbReference type="Proteomes" id="UP001059597"/>
    </source>
</evidence>